<sequence length="226" mass="25584">MGADLSEGLGILDENIVFNGTNGTSYQDFIQQIRRIAFSQHRSREFAWMADFAALHFSGDALDWYESLDNEVQKDWDLLRKAMAQKYGDRSTQKETSDSPPSPAGRAPPKKANVPKYPSTSDDYLLPARVEIVNWGTPALVSNIRFPKTEREWLDEARRRKAKYDDGSQVVHWCLVETWERVPGNAIPTGNEAGTNIFSIRAWKDGSLTLGKQAQGGLFWSHVRTY</sequence>
<protein>
    <recommendedName>
        <fullName evidence="4">Retrotransposon gag domain-containing protein</fullName>
    </recommendedName>
</protein>
<evidence type="ECO:0000256" key="1">
    <source>
        <dbReference type="SAM" id="MobiDB-lite"/>
    </source>
</evidence>
<dbReference type="OrthoDB" id="3223869at2759"/>
<keyword evidence="3" id="KW-1185">Reference proteome</keyword>
<organism evidence="2 3">
    <name type="scientific">Tulasnella calospora MUT 4182</name>
    <dbReference type="NCBI Taxonomy" id="1051891"/>
    <lineage>
        <taxon>Eukaryota</taxon>
        <taxon>Fungi</taxon>
        <taxon>Dikarya</taxon>
        <taxon>Basidiomycota</taxon>
        <taxon>Agaricomycotina</taxon>
        <taxon>Agaricomycetes</taxon>
        <taxon>Cantharellales</taxon>
        <taxon>Tulasnellaceae</taxon>
        <taxon>Tulasnella</taxon>
    </lineage>
</organism>
<evidence type="ECO:0000313" key="2">
    <source>
        <dbReference type="EMBL" id="KIO21942.1"/>
    </source>
</evidence>
<reference evidence="3" key="2">
    <citation type="submission" date="2015-01" db="EMBL/GenBank/DDBJ databases">
        <title>Evolutionary Origins and Diversification of the Mycorrhizal Mutualists.</title>
        <authorList>
            <consortium name="DOE Joint Genome Institute"/>
            <consortium name="Mycorrhizal Genomics Consortium"/>
            <person name="Kohler A."/>
            <person name="Kuo A."/>
            <person name="Nagy L.G."/>
            <person name="Floudas D."/>
            <person name="Copeland A."/>
            <person name="Barry K.W."/>
            <person name="Cichocki N."/>
            <person name="Veneault-Fourrey C."/>
            <person name="LaButti K."/>
            <person name="Lindquist E.A."/>
            <person name="Lipzen A."/>
            <person name="Lundell T."/>
            <person name="Morin E."/>
            <person name="Murat C."/>
            <person name="Riley R."/>
            <person name="Ohm R."/>
            <person name="Sun H."/>
            <person name="Tunlid A."/>
            <person name="Henrissat B."/>
            <person name="Grigoriev I.V."/>
            <person name="Hibbett D.S."/>
            <person name="Martin F."/>
        </authorList>
    </citation>
    <scope>NUCLEOTIDE SEQUENCE [LARGE SCALE GENOMIC DNA]</scope>
    <source>
        <strain evidence="3">MUT 4182</strain>
    </source>
</reference>
<name>A0A0C3LKR9_9AGAM</name>
<dbReference type="AlphaFoldDB" id="A0A0C3LKR9"/>
<feature type="compositionally biased region" description="Basic and acidic residues" evidence="1">
    <location>
        <begin position="87"/>
        <end position="97"/>
    </location>
</feature>
<dbReference type="HOGENOM" id="CLU_058678_0_0_1"/>
<proteinExistence type="predicted"/>
<reference evidence="2 3" key="1">
    <citation type="submission" date="2014-04" db="EMBL/GenBank/DDBJ databases">
        <authorList>
            <consortium name="DOE Joint Genome Institute"/>
            <person name="Kuo A."/>
            <person name="Girlanda M."/>
            <person name="Perotto S."/>
            <person name="Kohler A."/>
            <person name="Nagy L.G."/>
            <person name="Floudas D."/>
            <person name="Copeland A."/>
            <person name="Barry K.W."/>
            <person name="Cichocki N."/>
            <person name="Veneault-Fourrey C."/>
            <person name="LaButti K."/>
            <person name="Lindquist E.A."/>
            <person name="Lipzen A."/>
            <person name="Lundell T."/>
            <person name="Morin E."/>
            <person name="Murat C."/>
            <person name="Sun H."/>
            <person name="Tunlid A."/>
            <person name="Henrissat B."/>
            <person name="Grigoriev I.V."/>
            <person name="Hibbett D.S."/>
            <person name="Martin F."/>
            <person name="Nordberg H.P."/>
            <person name="Cantor M.N."/>
            <person name="Hua S.X."/>
        </authorList>
    </citation>
    <scope>NUCLEOTIDE SEQUENCE [LARGE SCALE GENOMIC DNA]</scope>
    <source>
        <strain evidence="2 3">MUT 4182</strain>
    </source>
</reference>
<evidence type="ECO:0008006" key="4">
    <source>
        <dbReference type="Google" id="ProtNLM"/>
    </source>
</evidence>
<gene>
    <name evidence="2" type="ORF">M407DRAFT_28498</name>
</gene>
<dbReference type="Proteomes" id="UP000054248">
    <property type="component" value="Unassembled WGS sequence"/>
</dbReference>
<evidence type="ECO:0000313" key="3">
    <source>
        <dbReference type="Proteomes" id="UP000054248"/>
    </source>
</evidence>
<dbReference type="EMBL" id="KN823123">
    <property type="protein sequence ID" value="KIO21942.1"/>
    <property type="molecule type" value="Genomic_DNA"/>
</dbReference>
<feature type="region of interest" description="Disordered" evidence="1">
    <location>
        <begin position="87"/>
        <end position="118"/>
    </location>
</feature>
<accession>A0A0C3LKR9</accession>